<feature type="domain" description="PH" evidence="2">
    <location>
        <begin position="121"/>
        <end position="239"/>
    </location>
</feature>
<feature type="compositionally biased region" description="Pro residues" evidence="1">
    <location>
        <begin position="19"/>
        <end position="29"/>
    </location>
</feature>
<dbReference type="Pfam" id="PF25381">
    <property type="entry name" value="PH_26"/>
    <property type="match status" value="1"/>
</dbReference>
<evidence type="ECO:0000313" key="3">
    <source>
        <dbReference type="EMBL" id="KAF4470330.1"/>
    </source>
</evidence>
<organism evidence="3 4">
    <name type="scientific">Fusarium albosuccineum</name>
    <dbReference type="NCBI Taxonomy" id="1237068"/>
    <lineage>
        <taxon>Eukaryota</taxon>
        <taxon>Fungi</taxon>
        <taxon>Dikarya</taxon>
        <taxon>Ascomycota</taxon>
        <taxon>Pezizomycotina</taxon>
        <taxon>Sordariomycetes</taxon>
        <taxon>Hypocreomycetidae</taxon>
        <taxon>Hypocreales</taxon>
        <taxon>Nectriaceae</taxon>
        <taxon>Fusarium</taxon>
        <taxon>Fusarium decemcellulare species complex</taxon>
    </lineage>
</organism>
<gene>
    <name evidence="3" type="ORF">FALBO_2778</name>
</gene>
<feature type="compositionally biased region" description="Polar residues" evidence="1">
    <location>
        <begin position="1132"/>
        <end position="1152"/>
    </location>
</feature>
<feature type="compositionally biased region" description="Low complexity" evidence="1">
    <location>
        <begin position="1372"/>
        <end position="1386"/>
    </location>
</feature>
<feature type="compositionally biased region" description="Basic and acidic residues" evidence="1">
    <location>
        <begin position="623"/>
        <end position="633"/>
    </location>
</feature>
<feature type="compositionally biased region" description="Low complexity" evidence="1">
    <location>
        <begin position="666"/>
        <end position="679"/>
    </location>
</feature>
<feature type="compositionally biased region" description="Basic and acidic residues" evidence="1">
    <location>
        <begin position="994"/>
        <end position="1006"/>
    </location>
</feature>
<dbReference type="Pfam" id="PF00169">
    <property type="entry name" value="PH"/>
    <property type="match status" value="1"/>
</dbReference>
<feature type="compositionally biased region" description="Polar residues" evidence="1">
    <location>
        <begin position="578"/>
        <end position="589"/>
    </location>
</feature>
<feature type="compositionally biased region" description="Low complexity" evidence="1">
    <location>
        <begin position="728"/>
        <end position="738"/>
    </location>
</feature>
<evidence type="ECO:0000259" key="2">
    <source>
        <dbReference type="PROSITE" id="PS50003"/>
    </source>
</evidence>
<feature type="region of interest" description="Disordered" evidence="1">
    <location>
        <begin position="1350"/>
        <end position="1431"/>
    </location>
</feature>
<feature type="compositionally biased region" description="Polar residues" evidence="1">
    <location>
        <begin position="925"/>
        <end position="936"/>
    </location>
</feature>
<dbReference type="SMART" id="SM00233">
    <property type="entry name" value="PH"/>
    <property type="match status" value="1"/>
</dbReference>
<protein>
    <recommendedName>
        <fullName evidence="2">PH domain-containing protein</fullName>
    </recommendedName>
</protein>
<proteinExistence type="predicted"/>
<comment type="caution">
    <text evidence="3">The sequence shown here is derived from an EMBL/GenBank/DDBJ whole genome shotgun (WGS) entry which is preliminary data.</text>
</comment>
<feature type="compositionally biased region" description="Polar residues" evidence="1">
    <location>
        <begin position="1182"/>
        <end position="1201"/>
    </location>
</feature>
<feature type="compositionally biased region" description="Polar residues" evidence="1">
    <location>
        <begin position="1102"/>
        <end position="1113"/>
    </location>
</feature>
<sequence>MGRNRVLSFMSQFSAGTKTPPPSNSPPSNSPYGHRKTNSATEPFPDHRVSNDISRPTTPPSRPDYGTPVSGSPIDNSPRRRSSSRPPSMVLAHQPPLMDIGEDTIPELQPVFSFLNSHSNKLYQEGYFLKLDDQNTQGKPNPDRTWTECFAQLVGTVLSLWDAGELDAAGEDGEVLPKFINLTDASIKMIESLPTRSSDEQPLQNILSISTAGRNRYLLHFNSRHSLLQWTAGIRLAMFEHSSLQEAYTGALIAGKGKTLNNIGVIMERSRFKTEEWVRVRFGAGVPWRRCWCVITPPDEKEYAKLQKELKKRSPYDRSPVPTLKGHIKFYDERKDGKKQKKALPIATITDAYSAYAIYPQAKSLIEASTLLKVEGNIAIHTDPPSSTEGFVFIMPETRPAVTGFEMLLRFLFPTWDTFGLYGRPGRLVASILDSRSLMFAMPKSRRYGYLENLDVSNLILEDGSSNWGERDWRKKLKDATGSRMNAVDDAPSTRSRSNSRKSVRLSFGDGPPKGRIGFSDQQGPTRSSRSFSLTERTRNDSAPPDPSRAGPYGAPGHGRNSSDPNYLGGLPPRHDMNGNSPYSGSPQRGHTPVGGPYQNQGPRDESHSYANERTRTGSPPLKDLDGMRKMHTPEPVSRPPAFNHGPQARPTSKAYHSPELRRMNSRLSSTTLAQLATAGGLGGPNDANPAPQGLGVDAARSGPSVLPPHANSVGISANDNRSREDLSPPNQDPSSNSLPPPLNLSKQRSRSPLAQSPYGPPGPGGPLGPPGPQGPYPRGPNSRPGTADGKRSPMPPGMGPPPRSPHPQNPNRRPDMGPDGRRPSDPRRPGPDGRRPSDPRHPGPDGRRPSDPRGRGNGPPPPPGHGPPPPGPYYRPGPARSPGPPMPPPHGPPGPHGPQGPYGAPMMGHRKPVPERAATFENPKANTMSGSSVVTANEIIDHYANDQGRRPLRQDTPNSDRRPLPPQRQGSATSGQSSHYDDNSSVDYASTHHSSEPKKSIERPRAGKLKTVGGSDEPEMPRDAGYDIPDINFGPTINYAATQQRSRTPGALTPGSGPMQAPQSPEDQRPTPPAHKSSASQGSHGRKDSEDAKRTMAWQPGASSPPSTSQGLSAEEFVQQRAAHARSSSSNTLGGMRSTTPSPGMKRTSSYDMLHGLQGGQSGRHSRSSSADLLSRPGSRGANSALNFGSPGQMSSNLSAREQEQVARLTGGPLINVPGHQRQGSQGSAMLGHQRQSSGPGLVGAIEAREREKQHMKQQGLNSQAVQSAISQRQQQQAAMAYQQQMAQQQMAQQQMAQHQMAQHQMAQQQMAQHQIAQQQMMQQQAYQQQHMAQQQQMAQQQAYQQQMMSPGYSPMGQGAGQYGPGGAPYGGPQQQQMGAYGQPASFSRPLPRGAQQVDPRFAPPQGQYGPSSGAQQSRNVHPQYQGQAF</sequence>
<feature type="region of interest" description="Disordered" evidence="1">
    <location>
        <begin position="1"/>
        <end position="94"/>
    </location>
</feature>
<keyword evidence="4" id="KW-1185">Reference proteome</keyword>
<feature type="compositionally biased region" description="Gly residues" evidence="1">
    <location>
        <begin position="1359"/>
        <end position="1371"/>
    </location>
</feature>
<feature type="compositionally biased region" description="Polar residues" evidence="1">
    <location>
        <begin position="969"/>
        <end position="993"/>
    </location>
</feature>
<feature type="compositionally biased region" description="Polar residues" evidence="1">
    <location>
        <begin position="520"/>
        <end position="535"/>
    </location>
</feature>
<dbReference type="SUPFAM" id="SSF50729">
    <property type="entry name" value="PH domain-like"/>
    <property type="match status" value="1"/>
</dbReference>
<feature type="compositionally biased region" description="Pro residues" evidence="1">
    <location>
        <begin position="759"/>
        <end position="779"/>
    </location>
</feature>
<accession>A0A8H4LKZ9</accession>
<name>A0A8H4LKZ9_9HYPO</name>
<dbReference type="InterPro" id="IPR001849">
    <property type="entry name" value="PH_domain"/>
</dbReference>
<feature type="compositionally biased region" description="Basic and acidic residues" evidence="1">
    <location>
        <begin position="1086"/>
        <end position="1095"/>
    </location>
</feature>
<dbReference type="InterPro" id="IPR011993">
    <property type="entry name" value="PH-like_dom_sf"/>
</dbReference>
<evidence type="ECO:0000313" key="4">
    <source>
        <dbReference type="Proteomes" id="UP000554235"/>
    </source>
</evidence>
<feature type="compositionally biased region" description="Pro residues" evidence="1">
    <location>
        <begin position="859"/>
        <end position="899"/>
    </location>
</feature>
<dbReference type="Proteomes" id="UP000554235">
    <property type="component" value="Unassembled WGS sequence"/>
</dbReference>
<feature type="compositionally biased region" description="Pro residues" evidence="1">
    <location>
        <begin position="794"/>
        <end position="809"/>
    </location>
</feature>
<feature type="compositionally biased region" description="Basic and acidic residues" evidence="1">
    <location>
        <begin position="813"/>
        <end position="855"/>
    </location>
</feature>
<dbReference type="InterPro" id="IPR058155">
    <property type="entry name" value="Skg3/CAF120-like_PH"/>
</dbReference>
<dbReference type="PROSITE" id="PS50003">
    <property type="entry name" value="PH_DOMAIN"/>
    <property type="match status" value="1"/>
</dbReference>
<feature type="region of interest" description="Disordered" evidence="1">
    <location>
        <begin position="480"/>
        <end position="1203"/>
    </location>
</feature>
<feature type="compositionally biased region" description="Basic and acidic residues" evidence="1">
    <location>
        <begin position="940"/>
        <end position="964"/>
    </location>
</feature>
<dbReference type="Gene3D" id="2.30.29.30">
    <property type="entry name" value="Pleckstrin-homology domain (PH domain)/Phosphotyrosine-binding domain (PTB)"/>
    <property type="match status" value="1"/>
</dbReference>
<dbReference type="FunFam" id="2.30.29.30:FF:000203">
    <property type="entry name" value="PH domain-containing protein"/>
    <property type="match status" value="1"/>
</dbReference>
<evidence type="ECO:0000256" key="1">
    <source>
        <dbReference type="SAM" id="MobiDB-lite"/>
    </source>
</evidence>
<dbReference type="EMBL" id="JAADYS010000367">
    <property type="protein sequence ID" value="KAF4470330.1"/>
    <property type="molecule type" value="Genomic_DNA"/>
</dbReference>
<reference evidence="3 4" key="1">
    <citation type="submission" date="2020-01" db="EMBL/GenBank/DDBJ databases">
        <title>Identification and distribution of gene clusters putatively required for synthesis of sphingolipid metabolism inhibitors in phylogenetically diverse species of the filamentous fungus Fusarium.</title>
        <authorList>
            <person name="Kim H.-S."/>
            <person name="Busman M."/>
            <person name="Brown D.W."/>
            <person name="Divon H."/>
            <person name="Uhlig S."/>
            <person name="Proctor R.H."/>
        </authorList>
    </citation>
    <scope>NUCLEOTIDE SEQUENCE [LARGE SCALE GENOMIC DNA]</scope>
    <source>
        <strain evidence="3 4">NRRL 20459</strain>
    </source>
</reference>
<dbReference type="OrthoDB" id="5563754at2759"/>
<feature type="compositionally biased region" description="Polar residues" evidence="1">
    <location>
        <begin position="1410"/>
        <end position="1431"/>
    </location>
</feature>
<feature type="compositionally biased region" description="Basic and acidic residues" evidence="1">
    <location>
        <begin position="603"/>
        <end position="616"/>
    </location>
</feature>